<dbReference type="Proteomes" id="UP000663829">
    <property type="component" value="Unassembled WGS sequence"/>
</dbReference>
<dbReference type="EMBL" id="CAJOBA010021484">
    <property type="protein sequence ID" value="CAF3912588.1"/>
    <property type="molecule type" value="Genomic_DNA"/>
</dbReference>
<dbReference type="Proteomes" id="UP000681722">
    <property type="component" value="Unassembled WGS sequence"/>
</dbReference>
<evidence type="ECO:0000313" key="3">
    <source>
        <dbReference type="EMBL" id="CAF3912588.1"/>
    </source>
</evidence>
<name>A0A815I6B8_9BILA</name>
<reference evidence="2" key="1">
    <citation type="submission" date="2021-02" db="EMBL/GenBank/DDBJ databases">
        <authorList>
            <person name="Nowell W R."/>
        </authorList>
    </citation>
    <scope>NUCLEOTIDE SEQUENCE</scope>
</reference>
<keyword evidence="5" id="KW-1185">Reference proteome</keyword>
<protein>
    <submittedName>
        <fullName evidence="2">Uncharacterized protein</fullName>
    </submittedName>
</protein>
<sequence>MITTTIYSSDTINVPPITGSVIQGIAAPKLAAPVKPRPAAKLNPPVAVPKTIGIAMHDACVAHCIFVISFVPIAIKQSVV</sequence>
<dbReference type="Proteomes" id="UP000682733">
    <property type="component" value="Unassembled WGS sequence"/>
</dbReference>
<accession>A0A815I6B8</accession>
<dbReference type="EMBL" id="CAJNOK010011019">
    <property type="protein sequence ID" value="CAF1130143.1"/>
    <property type="molecule type" value="Genomic_DNA"/>
</dbReference>
<organism evidence="2 5">
    <name type="scientific">Didymodactylos carnosus</name>
    <dbReference type="NCBI Taxonomy" id="1234261"/>
    <lineage>
        <taxon>Eukaryota</taxon>
        <taxon>Metazoa</taxon>
        <taxon>Spiralia</taxon>
        <taxon>Gnathifera</taxon>
        <taxon>Rotifera</taxon>
        <taxon>Eurotatoria</taxon>
        <taxon>Bdelloidea</taxon>
        <taxon>Philodinida</taxon>
        <taxon>Philodinidae</taxon>
        <taxon>Didymodactylos</taxon>
    </lineage>
</organism>
<dbReference type="AlphaFoldDB" id="A0A815I6B8"/>
<proteinExistence type="predicted"/>
<evidence type="ECO:0000313" key="1">
    <source>
        <dbReference type="EMBL" id="CAF1130143.1"/>
    </source>
</evidence>
<evidence type="ECO:0000313" key="4">
    <source>
        <dbReference type="EMBL" id="CAF4240129.1"/>
    </source>
</evidence>
<gene>
    <name evidence="2" type="ORF">GPM918_LOCUS31396</name>
    <name evidence="1" type="ORF">OVA965_LOCUS20611</name>
    <name evidence="4" type="ORF">SRO942_LOCUS32042</name>
    <name evidence="3" type="ORF">TMI583_LOCUS21044</name>
</gene>
<dbReference type="EMBL" id="CAJNOQ010015431">
    <property type="protein sequence ID" value="CAF1361327.1"/>
    <property type="molecule type" value="Genomic_DNA"/>
</dbReference>
<evidence type="ECO:0000313" key="5">
    <source>
        <dbReference type="Proteomes" id="UP000663829"/>
    </source>
</evidence>
<comment type="caution">
    <text evidence="2">The sequence shown here is derived from an EMBL/GenBank/DDBJ whole genome shotgun (WGS) entry which is preliminary data.</text>
</comment>
<evidence type="ECO:0000313" key="2">
    <source>
        <dbReference type="EMBL" id="CAF1361327.1"/>
    </source>
</evidence>
<dbReference type="Proteomes" id="UP000677228">
    <property type="component" value="Unassembled WGS sequence"/>
</dbReference>
<dbReference type="EMBL" id="CAJOBC010070236">
    <property type="protein sequence ID" value="CAF4240129.1"/>
    <property type="molecule type" value="Genomic_DNA"/>
</dbReference>